<dbReference type="GeneID" id="31356773"/>
<name>D3AYI3_HETP5</name>
<comment type="caution">
    <text evidence="1">The sequence shown here is derived from an EMBL/GenBank/DDBJ whole genome shotgun (WGS) entry which is preliminary data.</text>
</comment>
<dbReference type="RefSeq" id="XP_020438116.1">
    <property type="nucleotide sequence ID" value="XM_020572258.1"/>
</dbReference>
<dbReference type="InParanoid" id="D3AYI3"/>
<gene>
    <name evidence="1" type="ORF">PPL_01243</name>
</gene>
<evidence type="ECO:0000313" key="2">
    <source>
        <dbReference type="Proteomes" id="UP000001396"/>
    </source>
</evidence>
<dbReference type="AlphaFoldDB" id="D3AYI3"/>
<proteinExistence type="predicted"/>
<protein>
    <submittedName>
        <fullName evidence="1">Uncharacterized protein</fullName>
    </submittedName>
</protein>
<reference evidence="1 2" key="1">
    <citation type="journal article" date="2011" name="Genome Res.">
        <title>Phylogeny-wide analysis of social amoeba genomes highlights ancient origins for complex intercellular communication.</title>
        <authorList>
            <person name="Heidel A.J."/>
            <person name="Lawal H.M."/>
            <person name="Felder M."/>
            <person name="Schilde C."/>
            <person name="Helps N.R."/>
            <person name="Tunggal B."/>
            <person name="Rivero F."/>
            <person name="John U."/>
            <person name="Schleicher M."/>
            <person name="Eichinger L."/>
            <person name="Platzer M."/>
            <person name="Noegel A.A."/>
            <person name="Schaap P."/>
            <person name="Gloeckner G."/>
        </authorList>
    </citation>
    <scope>NUCLEOTIDE SEQUENCE [LARGE SCALE GENOMIC DNA]</scope>
    <source>
        <strain evidence="2">ATCC 26659 / Pp 5 / PN500</strain>
    </source>
</reference>
<evidence type="ECO:0000313" key="1">
    <source>
        <dbReference type="EMBL" id="EFA86010.1"/>
    </source>
</evidence>
<sequence length="38" mass="4397">MLIKICTSIEPHSTTEEEEDVVFIPNMLLNTKSNKYID</sequence>
<organism evidence="1 2">
    <name type="scientific">Heterostelium pallidum (strain ATCC 26659 / Pp 5 / PN500)</name>
    <name type="common">Cellular slime mold</name>
    <name type="synonym">Polysphondylium pallidum</name>
    <dbReference type="NCBI Taxonomy" id="670386"/>
    <lineage>
        <taxon>Eukaryota</taxon>
        <taxon>Amoebozoa</taxon>
        <taxon>Evosea</taxon>
        <taxon>Eumycetozoa</taxon>
        <taxon>Dictyostelia</taxon>
        <taxon>Acytosteliales</taxon>
        <taxon>Acytosteliaceae</taxon>
        <taxon>Heterostelium</taxon>
    </lineage>
</organism>
<accession>D3AYI3</accession>
<dbReference type="EMBL" id="ADBJ01000004">
    <property type="protein sequence ID" value="EFA86010.1"/>
    <property type="molecule type" value="Genomic_DNA"/>
</dbReference>
<dbReference type="Proteomes" id="UP000001396">
    <property type="component" value="Unassembled WGS sequence"/>
</dbReference>
<keyword evidence="2" id="KW-1185">Reference proteome</keyword>